<evidence type="ECO:0000256" key="8">
    <source>
        <dbReference type="ARBA" id="ARBA00023242"/>
    </source>
</evidence>
<dbReference type="PROSITE" id="PS00028">
    <property type="entry name" value="ZINC_FINGER_C2H2_1"/>
    <property type="match status" value="8"/>
</dbReference>
<feature type="domain" description="C2H2-type" evidence="11">
    <location>
        <begin position="576"/>
        <end position="598"/>
    </location>
</feature>
<evidence type="ECO:0000256" key="4">
    <source>
        <dbReference type="ARBA" id="ARBA00022771"/>
    </source>
</evidence>
<dbReference type="SMART" id="SM00355">
    <property type="entry name" value="ZnF_C2H2"/>
    <property type="match status" value="9"/>
</dbReference>
<dbReference type="SUPFAM" id="SSF57667">
    <property type="entry name" value="beta-beta-alpha zinc fingers"/>
    <property type="match status" value="5"/>
</dbReference>
<dbReference type="GO" id="GO:0001228">
    <property type="term" value="F:DNA-binding transcription activator activity, RNA polymerase II-specific"/>
    <property type="evidence" value="ECO:0007669"/>
    <property type="project" value="TreeGrafter"/>
</dbReference>
<feature type="compositionally biased region" description="Low complexity" evidence="10">
    <location>
        <begin position="19"/>
        <end position="42"/>
    </location>
</feature>
<feature type="domain" description="C2H2-type" evidence="11">
    <location>
        <begin position="439"/>
        <end position="467"/>
    </location>
</feature>
<dbReference type="KEGG" id="clec:106662333"/>
<dbReference type="GO" id="GO:0008270">
    <property type="term" value="F:zinc ion binding"/>
    <property type="evidence" value="ECO:0007669"/>
    <property type="project" value="UniProtKB-KW"/>
</dbReference>
<keyword evidence="7" id="KW-0804">Transcription</keyword>
<dbReference type="GO" id="GO:0005634">
    <property type="term" value="C:nucleus"/>
    <property type="evidence" value="ECO:0007669"/>
    <property type="project" value="UniProtKB-SubCell"/>
</dbReference>
<dbReference type="AlphaFoldDB" id="A0A8I6RAZ3"/>
<comment type="subcellular location">
    <subcellularLocation>
        <location evidence="1">Nucleus</location>
    </subcellularLocation>
</comment>
<feature type="region of interest" description="Disordered" evidence="10">
    <location>
        <begin position="457"/>
        <end position="483"/>
    </location>
</feature>
<evidence type="ECO:0000256" key="10">
    <source>
        <dbReference type="SAM" id="MobiDB-lite"/>
    </source>
</evidence>
<keyword evidence="3" id="KW-0677">Repeat</keyword>
<organism evidence="12 13">
    <name type="scientific">Cimex lectularius</name>
    <name type="common">Bed bug</name>
    <name type="synonym">Acanthia lectularia</name>
    <dbReference type="NCBI Taxonomy" id="79782"/>
    <lineage>
        <taxon>Eukaryota</taxon>
        <taxon>Metazoa</taxon>
        <taxon>Ecdysozoa</taxon>
        <taxon>Arthropoda</taxon>
        <taxon>Hexapoda</taxon>
        <taxon>Insecta</taxon>
        <taxon>Pterygota</taxon>
        <taxon>Neoptera</taxon>
        <taxon>Paraneoptera</taxon>
        <taxon>Hemiptera</taxon>
        <taxon>Heteroptera</taxon>
        <taxon>Panheteroptera</taxon>
        <taxon>Cimicomorpha</taxon>
        <taxon>Cimicidae</taxon>
        <taxon>Cimex</taxon>
    </lineage>
</organism>
<feature type="region of interest" description="Disordered" evidence="10">
    <location>
        <begin position="361"/>
        <end position="403"/>
    </location>
</feature>
<dbReference type="FunFam" id="3.30.160.60:FF:001782">
    <property type="entry name" value="Ras-responsive element-binding protein 1a"/>
    <property type="match status" value="1"/>
</dbReference>
<dbReference type="InterPro" id="IPR013087">
    <property type="entry name" value="Znf_C2H2_type"/>
</dbReference>
<reference evidence="12" key="1">
    <citation type="submission" date="2022-01" db="UniProtKB">
        <authorList>
            <consortium name="EnsemblMetazoa"/>
        </authorList>
    </citation>
    <scope>IDENTIFICATION</scope>
</reference>
<evidence type="ECO:0000313" key="13">
    <source>
        <dbReference type="Proteomes" id="UP000494040"/>
    </source>
</evidence>
<evidence type="ECO:0000259" key="11">
    <source>
        <dbReference type="PROSITE" id="PS50157"/>
    </source>
</evidence>
<evidence type="ECO:0000256" key="6">
    <source>
        <dbReference type="ARBA" id="ARBA00023015"/>
    </source>
</evidence>
<evidence type="ECO:0000256" key="3">
    <source>
        <dbReference type="ARBA" id="ARBA00022737"/>
    </source>
</evidence>
<dbReference type="PROSITE" id="PS50157">
    <property type="entry name" value="ZINC_FINGER_C2H2_2"/>
    <property type="match status" value="9"/>
</dbReference>
<keyword evidence="8" id="KW-0539">Nucleus</keyword>
<dbReference type="Gene3D" id="3.30.160.60">
    <property type="entry name" value="Classic Zinc Finger"/>
    <property type="match status" value="8"/>
</dbReference>
<evidence type="ECO:0000256" key="5">
    <source>
        <dbReference type="ARBA" id="ARBA00022833"/>
    </source>
</evidence>
<accession>A0A8I6RAZ3</accession>
<dbReference type="EnsemblMetazoa" id="XM_014386358.2">
    <property type="protein sequence ID" value="XP_014241844.1"/>
    <property type="gene ID" value="LOC106662333"/>
</dbReference>
<dbReference type="PANTHER" id="PTHR46451">
    <property type="entry name" value="RAS-RESPONSIVE ELEMENT-BINDING PROTEIN 1"/>
    <property type="match status" value="1"/>
</dbReference>
<dbReference type="Proteomes" id="UP000494040">
    <property type="component" value="Unassembled WGS sequence"/>
</dbReference>
<feature type="domain" description="C2H2-type" evidence="11">
    <location>
        <begin position="104"/>
        <end position="126"/>
    </location>
</feature>
<evidence type="ECO:0000256" key="9">
    <source>
        <dbReference type="PROSITE-ProRule" id="PRU00042"/>
    </source>
</evidence>
<dbReference type="Pfam" id="PF00096">
    <property type="entry name" value="zf-C2H2"/>
    <property type="match status" value="1"/>
</dbReference>
<feature type="domain" description="C2H2-type" evidence="11">
    <location>
        <begin position="491"/>
        <end position="519"/>
    </location>
</feature>
<keyword evidence="4 9" id="KW-0863">Zinc-finger</keyword>
<dbReference type="FunFam" id="3.30.160.60:FF:002095">
    <property type="entry name" value="ras-responsive element-binding protein 1"/>
    <property type="match status" value="1"/>
</dbReference>
<evidence type="ECO:0000313" key="12">
    <source>
        <dbReference type="EnsemblMetazoa" id="XP_014241844.1"/>
    </source>
</evidence>
<feature type="compositionally biased region" description="Basic and acidic residues" evidence="10">
    <location>
        <begin position="305"/>
        <end position="319"/>
    </location>
</feature>
<feature type="region of interest" description="Disordered" evidence="10">
    <location>
        <begin position="1"/>
        <end position="58"/>
    </location>
</feature>
<keyword evidence="5" id="KW-0862">Zinc</keyword>
<feature type="domain" description="C2H2-type" evidence="11">
    <location>
        <begin position="132"/>
        <end position="159"/>
    </location>
</feature>
<dbReference type="GO" id="GO:0000978">
    <property type="term" value="F:RNA polymerase II cis-regulatory region sequence-specific DNA binding"/>
    <property type="evidence" value="ECO:0007669"/>
    <property type="project" value="TreeGrafter"/>
</dbReference>
<keyword evidence="2" id="KW-0479">Metal-binding</keyword>
<feature type="compositionally biased region" description="Acidic residues" evidence="10">
    <location>
        <begin position="363"/>
        <end position="373"/>
    </location>
</feature>
<feature type="domain" description="C2H2-type" evidence="11">
    <location>
        <begin position="160"/>
        <end position="188"/>
    </location>
</feature>
<feature type="domain" description="C2H2-type" evidence="11">
    <location>
        <begin position="548"/>
        <end position="575"/>
    </location>
</feature>
<dbReference type="GeneID" id="106662333"/>
<dbReference type="InterPro" id="IPR052795">
    <property type="entry name" value="RREB1"/>
</dbReference>
<dbReference type="FunFam" id="3.30.160.60:FF:001289">
    <property type="entry name" value="Zinc finger protein 574"/>
    <property type="match status" value="1"/>
</dbReference>
<feature type="compositionally biased region" description="Basic and acidic residues" evidence="10">
    <location>
        <begin position="385"/>
        <end position="398"/>
    </location>
</feature>
<feature type="domain" description="C2H2-type" evidence="11">
    <location>
        <begin position="268"/>
        <end position="291"/>
    </location>
</feature>
<keyword evidence="6" id="KW-0805">Transcription regulation</keyword>
<name>A0A8I6RAZ3_CIMLE</name>
<dbReference type="FunFam" id="3.30.160.60:FF:002512">
    <property type="entry name" value="Pebbled, isoform A"/>
    <property type="match status" value="1"/>
</dbReference>
<dbReference type="OrthoDB" id="6077919at2759"/>
<evidence type="ECO:0000256" key="7">
    <source>
        <dbReference type="ARBA" id="ARBA00023163"/>
    </source>
</evidence>
<dbReference type="RefSeq" id="XP_014241844.1">
    <property type="nucleotide sequence ID" value="XM_014386358.2"/>
</dbReference>
<proteinExistence type="predicted"/>
<evidence type="ECO:0000256" key="2">
    <source>
        <dbReference type="ARBA" id="ARBA00022723"/>
    </source>
</evidence>
<evidence type="ECO:0000256" key="1">
    <source>
        <dbReference type="ARBA" id="ARBA00004123"/>
    </source>
</evidence>
<dbReference type="PANTHER" id="PTHR46451:SF1">
    <property type="entry name" value="RAS-RESPONSIVE ELEMENT-BINDING PROTEIN 1"/>
    <property type="match status" value="1"/>
</dbReference>
<feature type="domain" description="C2H2-type" evidence="11">
    <location>
        <begin position="411"/>
        <end position="438"/>
    </location>
</feature>
<dbReference type="InterPro" id="IPR036236">
    <property type="entry name" value="Znf_C2H2_sf"/>
</dbReference>
<keyword evidence="13" id="KW-1185">Reference proteome</keyword>
<dbReference type="FunFam" id="3.30.160.60:FF:001967">
    <property type="entry name" value="Ras-responsive element-binding protein"/>
    <property type="match status" value="1"/>
</dbReference>
<sequence length="658" mass="75644">MEHSYDNIPSPQEEPQDLSASRMRSRSSSISDVDPTTSDSDSMGSSVPMKRPRFYEDNNNIEGYDLSSKREFLASLELATSPETEEEQDPFLEDFKKMKSKGEFTCRLCTMLFPNLRALKSHNRVHLEGPNFECNLCPYRSFERSLVLRHMRTHNGERPYECPVCKYAFTTKANCERHMRNRHTKEASTQMDLPIDLSVKKPVYPFLTIPYFIHPPILYQNLQKDLFRGLQLTGGRILEKKEEVKMVVKNGLLVPKQKQRRYRTERPFGCDHCAARFTLRSNMERHVKQQHPEFWSQRQRSGGRKSREPKTESREIPKGVKEAIVEQIKLKNEEKKEAGDLASVSKMLDNASSQDFREYFDRTEDDPGEDSEEGLVAATSEDASSEERGSPEARDGKEKKRSAYSLAPNRVSCPYCSREFPWTSSLRRHVLTHTGQKPYKCPACPLLFTTKSNCDRHLGRKHGAKQEERSRKREEKEEPVAQDTSVTEMPFKCHLCESAFRERQDALEHLKAIHRKEYDALVAKGALDSCSETEENESISKDHSNRKVICAFCLRRFWSAEDLRRHMRTHTGERPFSCDLCSRRFTLKHSMLRHKKKHGSPGIIVPPAETEEFQGSPKSDLISNLLGIKDASLVETMLASTATDAAKILGIDKNNLKN</sequence>
<feature type="compositionally biased region" description="Basic and acidic residues" evidence="10">
    <location>
        <begin position="464"/>
        <end position="479"/>
    </location>
</feature>
<feature type="region of interest" description="Disordered" evidence="10">
    <location>
        <begin position="288"/>
        <end position="319"/>
    </location>
</feature>
<protein>
    <recommendedName>
        <fullName evidence="11">C2H2-type domain-containing protein</fullName>
    </recommendedName>
</protein>